<dbReference type="EMBL" id="OZ075112">
    <property type="protein sequence ID" value="CAL4968341.1"/>
    <property type="molecule type" value="Genomic_DNA"/>
</dbReference>
<dbReference type="InterPro" id="IPR022059">
    <property type="entry name" value="DUF3615"/>
</dbReference>
<dbReference type="PANTHER" id="PTHR33326:SF38">
    <property type="entry name" value="EXPRESSED PROTEIN"/>
    <property type="match status" value="1"/>
</dbReference>
<reference evidence="3" key="1">
    <citation type="submission" date="2024-10" db="EMBL/GenBank/DDBJ databases">
        <authorList>
            <person name="Ryan C."/>
        </authorList>
    </citation>
    <scope>NUCLEOTIDE SEQUENCE [LARGE SCALE GENOMIC DNA]</scope>
</reference>
<keyword evidence="4" id="KW-1185">Reference proteome</keyword>
<protein>
    <recommendedName>
        <fullName evidence="2">DUF3615 domain-containing protein</fullName>
    </recommendedName>
</protein>
<dbReference type="Proteomes" id="UP001497457">
    <property type="component" value="Chromosome 2b"/>
</dbReference>
<evidence type="ECO:0000256" key="1">
    <source>
        <dbReference type="SAM" id="MobiDB-lite"/>
    </source>
</evidence>
<feature type="domain" description="DUF3615" evidence="2">
    <location>
        <begin position="144"/>
        <end position="244"/>
    </location>
</feature>
<sequence length="277" mass="31775">MARRVICHSSTRRHTAVAVPDSTIVEPSAAEEALSPKSQFLYELEEYSKEHTFDSVEDAFEYLCNNQRAELAAIARAELATMSQQSSLNKSKFESESEMAPEQEGAPLAPAPEQAPSVPAQGPCSKASDEEIAQNGKKWMREEVMVAFKKYIEDRDEFKDIRYEFGELQHQCFSVKNYHEIFHHFNFTVKMKVSILADWTSELFFAEVKEILRRKIYFCSPLEPHENGQCYACKKQGVDDLRHPIIGVYDRGNPDAVFPFMEEGDVDDYGFMYYDSE</sequence>
<gene>
    <name evidence="3" type="ORF">URODEC1_LOCUS48963</name>
</gene>
<name>A0ABC8ZX94_9POAL</name>
<accession>A0ABC8ZX94</accession>
<evidence type="ECO:0000259" key="2">
    <source>
        <dbReference type="Pfam" id="PF12274"/>
    </source>
</evidence>
<organism evidence="3 4">
    <name type="scientific">Urochloa decumbens</name>
    <dbReference type="NCBI Taxonomy" id="240449"/>
    <lineage>
        <taxon>Eukaryota</taxon>
        <taxon>Viridiplantae</taxon>
        <taxon>Streptophyta</taxon>
        <taxon>Embryophyta</taxon>
        <taxon>Tracheophyta</taxon>
        <taxon>Spermatophyta</taxon>
        <taxon>Magnoliopsida</taxon>
        <taxon>Liliopsida</taxon>
        <taxon>Poales</taxon>
        <taxon>Poaceae</taxon>
        <taxon>PACMAD clade</taxon>
        <taxon>Panicoideae</taxon>
        <taxon>Panicodae</taxon>
        <taxon>Paniceae</taxon>
        <taxon>Melinidinae</taxon>
        <taxon>Urochloa</taxon>
    </lineage>
</organism>
<evidence type="ECO:0000313" key="3">
    <source>
        <dbReference type="EMBL" id="CAL4968341.1"/>
    </source>
</evidence>
<dbReference type="PANTHER" id="PTHR33326">
    <property type="entry name" value="OS05G0543800 PROTEIN"/>
    <property type="match status" value="1"/>
</dbReference>
<proteinExistence type="predicted"/>
<dbReference type="AlphaFoldDB" id="A0ABC8ZX94"/>
<feature type="region of interest" description="Disordered" evidence="1">
    <location>
        <begin position="85"/>
        <end position="132"/>
    </location>
</feature>
<evidence type="ECO:0000313" key="4">
    <source>
        <dbReference type="Proteomes" id="UP001497457"/>
    </source>
</evidence>
<dbReference type="Pfam" id="PF12274">
    <property type="entry name" value="DUF3615"/>
    <property type="match status" value="1"/>
</dbReference>